<dbReference type="PROSITE" id="PS51745">
    <property type="entry name" value="PB1"/>
    <property type="match status" value="1"/>
</dbReference>
<dbReference type="OrthoDB" id="6270329at2759"/>
<organism evidence="9 10">
    <name type="scientific">Momordica charantia</name>
    <name type="common">Bitter gourd</name>
    <name type="synonym">Balsam pear</name>
    <dbReference type="NCBI Taxonomy" id="3673"/>
    <lineage>
        <taxon>Eukaryota</taxon>
        <taxon>Viridiplantae</taxon>
        <taxon>Streptophyta</taxon>
        <taxon>Embryophyta</taxon>
        <taxon>Tracheophyta</taxon>
        <taxon>Spermatophyta</taxon>
        <taxon>Magnoliopsida</taxon>
        <taxon>eudicotyledons</taxon>
        <taxon>Gunneridae</taxon>
        <taxon>Pentapetalae</taxon>
        <taxon>rosids</taxon>
        <taxon>fabids</taxon>
        <taxon>Cucurbitales</taxon>
        <taxon>Cucurbitaceae</taxon>
        <taxon>Momordiceae</taxon>
        <taxon>Momordica</taxon>
    </lineage>
</organism>
<accession>A0A6J1CVK4</accession>
<keyword evidence="5" id="KW-0539">Nucleus</keyword>
<feature type="region of interest" description="Disordered" evidence="6">
    <location>
        <begin position="1"/>
        <end position="22"/>
    </location>
</feature>
<evidence type="ECO:0000256" key="4">
    <source>
        <dbReference type="ARBA" id="ARBA00023163"/>
    </source>
</evidence>
<keyword evidence="4" id="KW-0804">Transcription</keyword>
<dbReference type="InterPro" id="IPR045012">
    <property type="entry name" value="NLP"/>
</dbReference>
<dbReference type="GO" id="GO:0003677">
    <property type="term" value="F:DNA binding"/>
    <property type="evidence" value="ECO:0007669"/>
    <property type="project" value="UniProtKB-KW"/>
</dbReference>
<keyword evidence="2" id="KW-0805">Transcription regulation</keyword>
<dbReference type="PROSITE" id="PS51519">
    <property type="entry name" value="RWP_RK"/>
    <property type="match status" value="1"/>
</dbReference>
<dbReference type="Pfam" id="PF22922">
    <property type="entry name" value="GAF_NLP"/>
    <property type="match status" value="1"/>
</dbReference>
<dbReference type="SMART" id="SM00666">
    <property type="entry name" value="PB1"/>
    <property type="match status" value="1"/>
</dbReference>
<feature type="compositionally biased region" description="Basic and acidic residues" evidence="6">
    <location>
        <begin position="580"/>
        <end position="589"/>
    </location>
</feature>
<dbReference type="PANTHER" id="PTHR32002:SF41">
    <property type="entry name" value="PROTEIN NLP8"/>
    <property type="match status" value="1"/>
</dbReference>
<keyword evidence="3" id="KW-0238">DNA-binding</keyword>
<evidence type="ECO:0000256" key="2">
    <source>
        <dbReference type="ARBA" id="ARBA00023015"/>
    </source>
</evidence>
<dbReference type="InterPro" id="IPR003035">
    <property type="entry name" value="RWP-RK_dom"/>
</dbReference>
<evidence type="ECO:0000256" key="5">
    <source>
        <dbReference type="ARBA" id="ARBA00023242"/>
    </source>
</evidence>
<dbReference type="SUPFAM" id="SSF54277">
    <property type="entry name" value="CAD &amp; PB1 domains"/>
    <property type="match status" value="1"/>
</dbReference>
<feature type="region of interest" description="Disordered" evidence="6">
    <location>
        <begin position="531"/>
        <end position="590"/>
    </location>
</feature>
<protein>
    <submittedName>
        <fullName evidence="10">Protein NLP8-like</fullName>
    </submittedName>
</protein>
<dbReference type="Pfam" id="PF00564">
    <property type="entry name" value="PB1"/>
    <property type="match status" value="1"/>
</dbReference>
<evidence type="ECO:0000256" key="1">
    <source>
        <dbReference type="ARBA" id="ARBA00011726"/>
    </source>
</evidence>
<evidence type="ECO:0000256" key="3">
    <source>
        <dbReference type="ARBA" id="ARBA00023125"/>
    </source>
</evidence>
<evidence type="ECO:0000259" key="7">
    <source>
        <dbReference type="PROSITE" id="PS51519"/>
    </source>
</evidence>
<dbReference type="InterPro" id="IPR055081">
    <property type="entry name" value="NLP1-9_GAF"/>
</dbReference>
<dbReference type="InterPro" id="IPR053793">
    <property type="entry name" value="PB1-like"/>
</dbReference>
<evidence type="ECO:0000313" key="9">
    <source>
        <dbReference type="Proteomes" id="UP000504603"/>
    </source>
</evidence>
<evidence type="ECO:0000259" key="8">
    <source>
        <dbReference type="PROSITE" id="PS51745"/>
    </source>
</evidence>
<evidence type="ECO:0000313" key="10">
    <source>
        <dbReference type="RefSeq" id="XP_022145810.1"/>
    </source>
</evidence>
<sequence>MENPFSSKEQGMGYWGPSRTQPETLASSDAGMRIMSPEDVLHGFSELMNSDSYAGWGSNYATIDQIFTSCGFSSITPMGTSTSLECSTFPEGNYGTFPLNEISGASISMVNSFNYGDKTMFQRPDTEFGVSDVSDNANEAGSKSNDVLPDMDSCLISRPLGWSLDDRMLRALSLFKESSPGGILAQVWVPVKHGNQFFLSTSDQPYLLDQMLTGYREVSRSFKFSAEGKPGSFLGLPGRVFISKIPEWTSNVRYYSDNEYLRMKHAIGHEVYGSVALPITNNELEGSCCAVLEVVTTREKPNFDAEIDMVSRALQTVSLSTIAPPRLYPQCLKKNQRSALAEITDVLRAVCHAHSLPMALTWIPCCYTLEAVDEAERVRVKENNIYPKEKSVLCIEETACYVNDKATQGFVHACVEHHLEEGQGIAGKALKSNHPFFYPDVKTYDINEYPLVHHARKFCLNAAVAIRLRSTYTGNDDYILEFFLPVNMKGSSEQQLLLNNLSGTMQRMCRSLRTVSKEELVGAEEPITGFQSGSIGKSATTSRRNSQPTVTDSETRVSNSIDGGTEVECPKKQITNGSRKPGEKKRATAEKNVSLSVLQQYFSGSLKDAAKSIGVCPTTLKRICRQHGILRWPSRKINKVNRSLRKIQTVLDSVKGVEGGLKFDPTTGGLMAAGSLIPELNGHNNLLFSDNNPSIRNLEPFLQDVSSVPSATFSSQNSTMKLEMDESAVAISQRMSSRNVMVPEEEPNVCQLDCSEGSKSIGIDAASCQLAGLDMMTWDVSGNVPGSIVAKKIKRLDFSENDFRSSGADCPFLAKSSSSFAAVDEVCTVLQGDDGITEHYQPATSSMTDSSNGSGLLMHGSSSSCQSIEEGKHLQEKISSVDSDSKIIVKASYKEDTVRFKFDPSLGYLLLYEEVGKRFKLNQGTFQLKYLDDEKEWVMLVSNSDLQECLEVMDEIGTKNVKFLVRDVACSVGSSGSNSCFLSGGS</sequence>
<feature type="domain" description="RWP-RK" evidence="7">
    <location>
        <begin position="579"/>
        <end position="660"/>
    </location>
</feature>
<dbReference type="InterPro" id="IPR000270">
    <property type="entry name" value="PB1_dom"/>
</dbReference>
<proteinExistence type="predicted"/>
<dbReference type="KEGG" id="mcha:111015174"/>
<dbReference type="PANTHER" id="PTHR32002">
    <property type="entry name" value="PROTEIN NLP8"/>
    <property type="match status" value="1"/>
</dbReference>
<feature type="domain" description="PB1" evidence="8">
    <location>
        <begin position="886"/>
        <end position="968"/>
    </location>
</feature>
<dbReference type="AlphaFoldDB" id="A0A6J1CVK4"/>
<feature type="compositionally biased region" description="Polar residues" evidence="6">
    <location>
        <begin position="531"/>
        <end position="562"/>
    </location>
</feature>
<dbReference type="Proteomes" id="UP000504603">
    <property type="component" value="Unplaced"/>
</dbReference>
<dbReference type="GeneID" id="111015174"/>
<reference evidence="10" key="1">
    <citation type="submission" date="2025-08" db="UniProtKB">
        <authorList>
            <consortium name="RefSeq"/>
        </authorList>
    </citation>
    <scope>IDENTIFICATION</scope>
    <source>
        <strain evidence="10">OHB3-1</strain>
    </source>
</reference>
<dbReference type="Gene3D" id="3.10.20.90">
    <property type="entry name" value="Phosphatidylinositol 3-kinase Catalytic Subunit, Chain A, domain 1"/>
    <property type="match status" value="1"/>
</dbReference>
<dbReference type="Pfam" id="PF02042">
    <property type="entry name" value="RWP-RK"/>
    <property type="match status" value="1"/>
</dbReference>
<name>A0A6J1CVK4_MOMCH</name>
<dbReference type="RefSeq" id="XP_022145810.1">
    <property type="nucleotide sequence ID" value="XM_022290118.1"/>
</dbReference>
<dbReference type="GO" id="GO:0003700">
    <property type="term" value="F:DNA-binding transcription factor activity"/>
    <property type="evidence" value="ECO:0007669"/>
    <property type="project" value="InterPro"/>
</dbReference>
<comment type="subunit">
    <text evidence="1">Homodimers and heterodimers.</text>
</comment>
<keyword evidence="9" id="KW-1185">Reference proteome</keyword>
<evidence type="ECO:0000256" key="6">
    <source>
        <dbReference type="SAM" id="MobiDB-lite"/>
    </source>
</evidence>
<gene>
    <name evidence="10" type="primary">LOC111015174</name>
</gene>